<keyword evidence="3" id="KW-0540">Nuclease</keyword>
<protein>
    <submittedName>
        <fullName evidence="3">Restriction endonuclease-like protein</fullName>
    </submittedName>
</protein>
<evidence type="ECO:0000313" key="3">
    <source>
        <dbReference type="EMBL" id="EHJ11095.1"/>
    </source>
</evidence>
<proteinExistence type="predicted"/>
<dbReference type="InterPro" id="IPR003615">
    <property type="entry name" value="HNH_nuc"/>
</dbReference>
<dbReference type="GO" id="GO:0004519">
    <property type="term" value="F:endonuclease activity"/>
    <property type="evidence" value="ECO:0007669"/>
    <property type="project" value="UniProtKB-KW"/>
</dbReference>
<name>G5J9L6_CROWT</name>
<dbReference type="Pfam" id="PF26340">
    <property type="entry name" value="DNA-SBD_ScoMcrA"/>
    <property type="match status" value="1"/>
</dbReference>
<accession>G5J9L6</accession>
<dbReference type="Pfam" id="PF13391">
    <property type="entry name" value="HNH_2"/>
    <property type="match status" value="1"/>
</dbReference>
<gene>
    <name evidence="3" type="ORF">CWATWH0003_4132</name>
</gene>
<organism evidence="3 4">
    <name type="scientific">Crocosphaera watsonii WH 0003</name>
    <dbReference type="NCBI Taxonomy" id="423471"/>
    <lineage>
        <taxon>Bacteria</taxon>
        <taxon>Bacillati</taxon>
        <taxon>Cyanobacteriota</taxon>
        <taxon>Cyanophyceae</taxon>
        <taxon>Oscillatoriophycideae</taxon>
        <taxon>Chroococcales</taxon>
        <taxon>Aphanothecaceae</taxon>
        <taxon>Crocosphaera</taxon>
    </lineage>
</organism>
<dbReference type="InterPro" id="IPR058813">
    <property type="entry name" value="DNA-SBD_ScoMcrA"/>
</dbReference>
<dbReference type="PATRIC" id="fig|423471.3.peg.3874"/>
<dbReference type="RefSeq" id="WP_007312075.1">
    <property type="nucleotide sequence ID" value="NZ_AESD01000630.1"/>
</dbReference>
<keyword evidence="3" id="KW-0255">Endonuclease</keyword>
<evidence type="ECO:0000259" key="2">
    <source>
        <dbReference type="Pfam" id="PF26340"/>
    </source>
</evidence>
<dbReference type="InterPro" id="IPR011396">
    <property type="entry name" value="PT_DNA_restrict"/>
</dbReference>
<dbReference type="GeneID" id="88767598"/>
<comment type="caution">
    <text evidence="3">The sequence shown here is derived from an EMBL/GenBank/DDBJ whole genome shotgun (WGS) entry which is preliminary data.</text>
</comment>
<dbReference type="CDD" id="cd00085">
    <property type="entry name" value="HNHc"/>
    <property type="match status" value="1"/>
</dbReference>
<evidence type="ECO:0000259" key="1">
    <source>
        <dbReference type="Pfam" id="PF13391"/>
    </source>
</evidence>
<feature type="domain" description="ScoMcrA-like DNA sulfur-binding" evidence="2">
    <location>
        <begin position="17"/>
        <end position="154"/>
    </location>
</feature>
<evidence type="ECO:0000313" key="4">
    <source>
        <dbReference type="Proteomes" id="UP000003477"/>
    </source>
</evidence>
<dbReference type="Proteomes" id="UP000003477">
    <property type="component" value="Unassembled WGS sequence"/>
</dbReference>
<dbReference type="EMBL" id="AESD01000630">
    <property type="protein sequence ID" value="EHJ11095.1"/>
    <property type="molecule type" value="Genomic_DNA"/>
</dbReference>
<sequence length="313" mass="36614">MTENQQQKNLSYYCDLLASLNVSSTKKRGNAQYKPILLLSVIDLISQKIITENKILVSEELIDTFNKYWNILASEYKGGFHYPFFHLQSEGFWHLTLKPDFNGLQPKTMNKLKQSVEYASLDEELFTLIQDPESRKELIDTLIEVWFSSAQKELQEILEINQSFEKAGTEKFQEKKTSRKFYMKKSLVRDSFFRKAVIHAYDYRCSLCNLKVIKSLSQSIVDGAHIKPFAQFYDNNINNGISLCKNHHWAFDRGIFSIDDNYQVLISDNFSEESPNSKPIREFQGETILLPNSPTYFPSIEAIQWHRQNIFRQ</sequence>
<keyword evidence="3" id="KW-0378">Hydrolase</keyword>
<dbReference type="AlphaFoldDB" id="G5J9L6"/>
<reference evidence="3 4" key="1">
    <citation type="journal article" date="2011" name="Front. Microbiol.">
        <title>Two Strains of Crocosphaera watsonii with Highly Conserved Genomes are Distinguished by Strain-Specific Features.</title>
        <authorList>
            <person name="Bench S.R."/>
            <person name="Ilikchyan I.N."/>
            <person name="Tripp H.J."/>
            <person name="Zehr J.P."/>
        </authorList>
    </citation>
    <scope>NUCLEOTIDE SEQUENCE [LARGE SCALE GENOMIC DNA]</scope>
    <source>
        <strain evidence="3 4">WH 0003</strain>
    </source>
</reference>
<feature type="domain" description="HNH nuclease" evidence="1">
    <location>
        <begin position="216"/>
        <end position="259"/>
    </location>
</feature>
<dbReference type="PIRSF" id="PIRSF030850">
    <property type="entry name" value="UCP030850"/>
    <property type="match status" value="1"/>
</dbReference>